<dbReference type="InterPro" id="IPR058546">
    <property type="entry name" value="RPS4B/Roq1-like_LRR"/>
</dbReference>
<dbReference type="SMART" id="SM00255">
    <property type="entry name" value="TIR"/>
    <property type="match status" value="1"/>
</dbReference>
<dbReference type="GO" id="GO:0043531">
    <property type="term" value="F:ADP binding"/>
    <property type="evidence" value="ECO:0007669"/>
    <property type="project" value="InterPro"/>
</dbReference>
<evidence type="ECO:0000256" key="2">
    <source>
        <dbReference type="ARBA" id="ARBA00022737"/>
    </source>
</evidence>
<proteinExistence type="predicted"/>
<comment type="caution">
    <text evidence="8">The sequence shown here is derived from an EMBL/GenBank/DDBJ whole genome shotgun (WGS) entry which is preliminary data.</text>
</comment>
<protein>
    <recommendedName>
        <fullName evidence="1">ADP-ribosyl cyclase/cyclic ADP-ribose hydrolase</fullName>
        <ecNumber evidence="1">3.2.2.6</ecNumber>
    </recommendedName>
</protein>
<dbReference type="Pfam" id="PF23282">
    <property type="entry name" value="WHD_ROQ1"/>
    <property type="match status" value="1"/>
</dbReference>
<name>A0A922D8C5_CARIL</name>
<dbReference type="InterPro" id="IPR000157">
    <property type="entry name" value="TIR_dom"/>
</dbReference>
<dbReference type="Proteomes" id="UP000811246">
    <property type="component" value="Chromosome 15"/>
</dbReference>
<evidence type="ECO:0000256" key="1">
    <source>
        <dbReference type="ARBA" id="ARBA00011982"/>
    </source>
</evidence>
<dbReference type="AlphaFoldDB" id="A0A922D8C5"/>
<dbReference type="EC" id="3.2.2.6" evidence="1"/>
<comment type="catalytic activity">
    <reaction evidence="6">
        <text>NAD(+) + H2O = ADP-D-ribose + nicotinamide + H(+)</text>
        <dbReference type="Rhea" id="RHEA:16301"/>
        <dbReference type="ChEBI" id="CHEBI:15377"/>
        <dbReference type="ChEBI" id="CHEBI:15378"/>
        <dbReference type="ChEBI" id="CHEBI:17154"/>
        <dbReference type="ChEBI" id="CHEBI:57540"/>
        <dbReference type="ChEBI" id="CHEBI:57967"/>
        <dbReference type="EC" id="3.2.2.6"/>
    </reaction>
    <physiologicalReaction direction="left-to-right" evidence="6">
        <dbReference type="Rhea" id="RHEA:16302"/>
    </physiologicalReaction>
</comment>
<dbReference type="PROSITE" id="PS50104">
    <property type="entry name" value="TIR"/>
    <property type="match status" value="1"/>
</dbReference>
<gene>
    <name evidence="8" type="ORF">I3842_15G161900</name>
</gene>
<evidence type="ECO:0000259" key="7">
    <source>
        <dbReference type="PROSITE" id="PS50104"/>
    </source>
</evidence>
<dbReference type="GO" id="GO:0007165">
    <property type="term" value="P:signal transduction"/>
    <property type="evidence" value="ECO:0007669"/>
    <property type="project" value="InterPro"/>
</dbReference>
<organism evidence="8 9">
    <name type="scientific">Carya illinoinensis</name>
    <name type="common">Pecan</name>
    <dbReference type="NCBI Taxonomy" id="32201"/>
    <lineage>
        <taxon>Eukaryota</taxon>
        <taxon>Viridiplantae</taxon>
        <taxon>Streptophyta</taxon>
        <taxon>Embryophyta</taxon>
        <taxon>Tracheophyta</taxon>
        <taxon>Spermatophyta</taxon>
        <taxon>Magnoliopsida</taxon>
        <taxon>eudicotyledons</taxon>
        <taxon>Gunneridae</taxon>
        <taxon>Pentapetalae</taxon>
        <taxon>rosids</taxon>
        <taxon>fabids</taxon>
        <taxon>Fagales</taxon>
        <taxon>Juglandaceae</taxon>
        <taxon>Carya</taxon>
    </lineage>
</organism>
<evidence type="ECO:0000313" key="8">
    <source>
        <dbReference type="EMBL" id="KAG6676634.1"/>
    </source>
</evidence>
<dbReference type="Pfam" id="PF01582">
    <property type="entry name" value="TIR"/>
    <property type="match status" value="1"/>
</dbReference>
<dbReference type="Pfam" id="PF23286">
    <property type="entry name" value="LRR_13"/>
    <property type="match status" value="1"/>
</dbReference>
<feature type="domain" description="TIR" evidence="7">
    <location>
        <begin position="14"/>
        <end position="179"/>
    </location>
</feature>
<evidence type="ECO:0000256" key="6">
    <source>
        <dbReference type="ARBA" id="ARBA00047304"/>
    </source>
</evidence>
<evidence type="ECO:0000313" key="9">
    <source>
        <dbReference type="Proteomes" id="UP000811246"/>
    </source>
</evidence>
<evidence type="ECO:0000256" key="4">
    <source>
        <dbReference type="ARBA" id="ARBA00022821"/>
    </source>
</evidence>
<keyword evidence="5" id="KW-0520">NAD</keyword>
<reference evidence="8" key="1">
    <citation type="submission" date="2021-01" db="EMBL/GenBank/DDBJ databases">
        <authorList>
            <person name="Lovell J.T."/>
            <person name="Bentley N."/>
            <person name="Bhattarai G."/>
            <person name="Jenkins J.W."/>
            <person name="Sreedasyam A."/>
            <person name="Alarcon Y."/>
            <person name="Bock C."/>
            <person name="Boston L."/>
            <person name="Carlson J."/>
            <person name="Cervantes K."/>
            <person name="Clermont K."/>
            <person name="Krom N."/>
            <person name="Kubenka K."/>
            <person name="Mamidi S."/>
            <person name="Mattison C."/>
            <person name="Monteros M."/>
            <person name="Pisani C."/>
            <person name="Plott C."/>
            <person name="Rajasekar S."/>
            <person name="Rhein H.S."/>
            <person name="Rohla C."/>
            <person name="Song M."/>
            <person name="Hilaire R.S."/>
            <person name="Shu S."/>
            <person name="Wells L."/>
            <person name="Wang X."/>
            <person name="Webber J."/>
            <person name="Heerema R.J."/>
            <person name="Klein P."/>
            <person name="Conner P."/>
            <person name="Grauke L."/>
            <person name="Grimwood J."/>
            <person name="Schmutz J."/>
            <person name="Randall J.J."/>
        </authorList>
    </citation>
    <scope>NUCLEOTIDE SEQUENCE</scope>
    <source>
        <tissue evidence="8">Leaf</tissue>
    </source>
</reference>
<accession>A0A922D8C5</accession>
<dbReference type="GO" id="GO:0061809">
    <property type="term" value="F:NAD+ nucleosidase activity, cyclic ADP-ribose generating"/>
    <property type="evidence" value="ECO:0007669"/>
    <property type="project" value="UniProtKB-EC"/>
</dbReference>
<dbReference type="GO" id="GO:0006952">
    <property type="term" value="P:defense response"/>
    <property type="evidence" value="ECO:0007669"/>
    <property type="project" value="InterPro"/>
</dbReference>
<keyword evidence="2" id="KW-0677">Repeat</keyword>
<keyword evidence="3" id="KW-0378">Hydrolase</keyword>
<dbReference type="InterPro" id="IPR058192">
    <property type="entry name" value="WHD_ROQ1-like"/>
</dbReference>
<keyword evidence="4" id="KW-0611">Plant defense</keyword>
<dbReference type="PANTHER" id="PTHR11017">
    <property type="entry name" value="LEUCINE-RICH REPEAT-CONTAINING PROTEIN"/>
    <property type="match status" value="1"/>
</dbReference>
<dbReference type="InterPro" id="IPR002182">
    <property type="entry name" value="NB-ARC"/>
</dbReference>
<dbReference type="FunFam" id="3.40.50.10140:FF:000007">
    <property type="entry name" value="Disease resistance protein (TIR-NBS-LRR class)"/>
    <property type="match status" value="1"/>
</dbReference>
<evidence type="ECO:0000256" key="3">
    <source>
        <dbReference type="ARBA" id="ARBA00022801"/>
    </source>
</evidence>
<dbReference type="FunFam" id="1.10.8.430:FF:000002">
    <property type="entry name" value="Disease resistance protein (TIR-NBS-LRR class)"/>
    <property type="match status" value="1"/>
</dbReference>
<dbReference type="PANTHER" id="PTHR11017:SF570">
    <property type="entry name" value="DISEASE RESISTANCE PROTEIN (TIR-NBS CLASS)-RELATED"/>
    <property type="match status" value="1"/>
</dbReference>
<dbReference type="InterPro" id="IPR044974">
    <property type="entry name" value="Disease_R_plants"/>
</dbReference>
<sequence>MASSSSSSSVAFPWRYVVFLNFRGEDTRNTFTAHLYHALSQKGILTFIDNELRRDDEISPALLQAIEGSRISIIVFSTNYASSTWCLDELLKILECKKSKQQRVIPVFYHVDPSEVRHQRGSFGEALAKHAKKLNGDTNKLQLWEKALREVANMSGFVLENGNESEFIQEIIQEVSRIANDHLFLRVAEHPVGLEHHLKYVDFLLSVETNDIRMIGIFGVGGIGKTTLAKAIYNSIAFRFEARCFLAIVSDTSNQADRLVRLQKTLLFKILGKCKSLKIDNIETGIINIKRGLYFKRVLLILDGVDHLSQLETLAGAHDWFGNGSRIIITTRDQHLLTAHGVDSTYEMTELNQEDAFQLFCWHAFKSEKPDDGFGEFVERIVNYAGRLPLALTVLGSDLKGRSEHEWVSEMDGYKQIPHQDIQVILQTSYDKLSENEKDVFLDIACFFNGQVRLDDVIREILVSFGFQPDSTISKLMEKCLISECDGKLQMHSLLRDMGREVVRKESSNNPGLRSRLFFHDHVQEVLQEDIGTISVEAIFADFPEGDDIIHLSPEAFKNMRRLRLFRCLNAHFSEELPNFLPNKISILDWPNCHLQSMPPKFRGERLFILRMPGSHIQEIPLFKNLTVMNFRGCGLITELSDVSRCPNLKKINLRDCTSLVKVHDSVGLLGELVKLNLAGCSNLRSFPRRLQLRSLGFLDLSNCSSFQYFPEIEYEMKHLGHVDLTGTAIEKLPSSFRYVTGLGFLDLSSCVNLKCLPRSIHQLKSLGWLDLSDCPNMISFAMENEVHISEQPMSYVVSTSWENAASSGVELLPPPTIPGLELHLKNSGLSKLNFFGPFHFFPNLTVLDLSGSDIVSIPASIERFDWLRNLILNDCRQLKEIEEFPPRLSVLRANGCISLESLPKGSNLFPCPWLSSIKLARCYKVNMWNLMPYYSLHAELNSAWPQEANMIFPGNKIPYWFSNCKETSNNHRCEFDIPPYKLVGLMGIYFCAVIEPVGRFWSVDMMIGSVAYCSNHYVGKFDEMDSDHVWLQYFTSEDVERKRGISLDQADNLRIIFESNPNSVILKRCGVQLFYKPHEQQRHPVDYDDDCKKPVSTWDIELFLYTSDMCHNV</sequence>
<evidence type="ECO:0000256" key="5">
    <source>
        <dbReference type="ARBA" id="ARBA00023027"/>
    </source>
</evidence>
<dbReference type="Pfam" id="PF00931">
    <property type="entry name" value="NB-ARC"/>
    <property type="match status" value="1"/>
</dbReference>
<dbReference type="EMBL" id="CM031839">
    <property type="protein sequence ID" value="KAG6676634.1"/>
    <property type="molecule type" value="Genomic_DNA"/>
</dbReference>